<evidence type="ECO:0000256" key="1">
    <source>
        <dbReference type="SAM" id="Phobius"/>
    </source>
</evidence>
<keyword evidence="1" id="KW-1133">Transmembrane helix</keyword>
<feature type="transmembrane region" description="Helical" evidence="1">
    <location>
        <begin position="76"/>
        <end position="96"/>
    </location>
</feature>
<feature type="transmembrane region" description="Helical" evidence="1">
    <location>
        <begin position="180"/>
        <end position="200"/>
    </location>
</feature>
<name>A0A137PGE1_CONC2</name>
<evidence type="ECO:0008006" key="4">
    <source>
        <dbReference type="Google" id="ProtNLM"/>
    </source>
</evidence>
<dbReference type="AlphaFoldDB" id="A0A137PGE1"/>
<reference evidence="2 3" key="1">
    <citation type="journal article" date="2015" name="Genome Biol. Evol.">
        <title>Phylogenomic analyses indicate that early fungi evolved digesting cell walls of algal ancestors of land plants.</title>
        <authorList>
            <person name="Chang Y."/>
            <person name="Wang S."/>
            <person name="Sekimoto S."/>
            <person name="Aerts A.L."/>
            <person name="Choi C."/>
            <person name="Clum A."/>
            <person name="LaButti K.M."/>
            <person name="Lindquist E.A."/>
            <person name="Yee Ngan C."/>
            <person name="Ohm R.A."/>
            <person name="Salamov A.A."/>
            <person name="Grigoriev I.V."/>
            <person name="Spatafora J.W."/>
            <person name="Berbee M.L."/>
        </authorList>
    </citation>
    <scope>NUCLEOTIDE SEQUENCE [LARGE SCALE GENOMIC DNA]</scope>
    <source>
        <strain evidence="2 3">NRRL 28638</strain>
    </source>
</reference>
<protein>
    <recommendedName>
        <fullName evidence="4">G-protein coupled receptors family 1 profile domain-containing protein</fullName>
    </recommendedName>
</protein>
<keyword evidence="3" id="KW-1185">Reference proteome</keyword>
<keyword evidence="1" id="KW-0812">Transmembrane</keyword>
<dbReference type="EMBL" id="KQ964428">
    <property type="protein sequence ID" value="KXN74045.1"/>
    <property type="molecule type" value="Genomic_DNA"/>
</dbReference>
<evidence type="ECO:0000313" key="3">
    <source>
        <dbReference type="Proteomes" id="UP000070444"/>
    </source>
</evidence>
<organism evidence="2 3">
    <name type="scientific">Conidiobolus coronatus (strain ATCC 28846 / CBS 209.66 / NRRL 28638)</name>
    <name type="common">Delacroixia coronata</name>
    <dbReference type="NCBI Taxonomy" id="796925"/>
    <lineage>
        <taxon>Eukaryota</taxon>
        <taxon>Fungi</taxon>
        <taxon>Fungi incertae sedis</taxon>
        <taxon>Zoopagomycota</taxon>
        <taxon>Entomophthoromycotina</taxon>
        <taxon>Entomophthoromycetes</taxon>
        <taxon>Entomophthorales</taxon>
        <taxon>Ancylistaceae</taxon>
        <taxon>Conidiobolus</taxon>
    </lineage>
</organism>
<proteinExistence type="predicted"/>
<accession>A0A137PGE1</accession>
<keyword evidence="1" id="KW-0472">Membrane</keyword>
<dbReference type="Gene3D" id="1.20.1070.10">
    <property type="entry name" value="Rhodopsin 7-helix transmembrane proteins"/>
    <property type="match status" value="1"/>
</dbReference>
<dbReference type="Proteomes" id="UP000070444">
    <property type="component" value="Unassembled WGS sequence"/>
</dbReference>
<feature type="non-terminal residue" evidence="2">
    <location>
        <position position="251"/>
    </location>
</feature>
<gene>
    <name evidence="2" type="ORF">CONCODRAFT_77054</name>
</gene>
<sequence length="251" mass="28645">MTLRLIAAIVIANLITHAAEYFPYRTNYDLDSDLCRGLAAFRMFSRTFYCFTNLAISYHLYKRVVLLRESKWKSELATWIIIFGAITPFMLLYYFIGAFHDTVNRGSCVPGCSNPIYDKVFHFTVSILNIITMLVAIYVTFAGHRSLNHWTTYYATYQIEDETEKQGFKHDKTKMAHRSFLYPLSTIIVLSVESVFYFIYGCGLMINGLIAPMIATSGLAGTITAIVFFLDPALWHSSNIAIRKVRNLSKG</sequence>
<feature type="transmembrane region" description="Helical" evidence="1">
    <location>
        <begin position="120"/>
        <end position="141"/>
    </location>
</feature>
<evidence type="ECO:0000313" key="2">
    <source>
        <dbReference type="EMBL" id="KXN74045.1"/>
    </source>
</evidence>
<feature type="transmembrane region" description="Helical" evidence="1">
    <location>
        <begin position="206"/>
        <end position="230"/>
    </location>
</feature>